<feature type="domain" description="Beta-lactamase-related" evidence="1">
    <location>
        <begin position="9"/>
        <end position="318"/>
    </location>
</feature>
<dbReference type="AlphaFoldDB" id="A0AAU7VNA7"/>
<dbReference type="Pfam" id="PF00144">
    <property type="entry name" value="Beta-lactamase"/>
    <property type="match status" value="1"/>
</dbReference>
<name>A0AAU7VNA7_9FIRM</name>
<dbReference type="GO" id="GO:0016787">
    <property type="term" value="F:hydrolase activity"/>
    <property type="evidence" value="ECO:0007669"/>
    <property type="project" value="UniProtKB-KW"/>
</dbReference>
<dbReference type="Gene3D" id="3.40.710.10">
    <property type="entry name" value="DD-peptidase/beta-lactamase superfamily"/>
    <property type="match status" value="1"/>
</dbReference>
<reference evidence="2" key="2">
    <citation type="submission" date="2024-06" db="EMBL/GenBank/DDBJ databases">
        <authorList>
            <person name="Petrova K.O."/>
            <person name="Toshchakov S.V."/>
            <person name="Boltjanskaja Y.V."/>
            <person name="Kevbrin V."/>
        </authorList>
    </citation>
    <scope>NUCLEOTIDE SEQUENCE</scope>
    <source>
        <strain evidence="2">Z-910T</strain>
    </source>
</reference>
<accession>A0AAU7VNA7</accession>
<gene>
    <name evidence="2" type="ORF">PRVXT_000661</name>
</gene>
<dbReference type="InterPro" id="IPR050491">
    <property type="entry name" value="AmpC-like"/>
</dbReference>
<dbReference type="InterPro" id="IPR012338">
    <property type="entry name" value="Beta-lactam/transpept-like"/>
</dbReference>
<dbReference type="PANTHER" id="PTHR46825">
    <property type="entry name" value="D-ALANYL-D-ALANINE-CARBOXYPEPTIDASE/ENDOPEPTIDASE AMPH"/>
    <property type="match status" value="1"/>
</dbReference>
<organism evidence="2">
    <name type="scientific">Proteinivorax tanatarense</name>
    <dbReference type="NCBI Taxonomy" id="1260629"/>
    <lineage>
        <taxon>Bacteria</taxon>
        <taxon>Bacillati</taxon>
        <taxon>Bacillota</taxon>
        <taxon>Clostridia</taxon>
        <taxon>Eubacteriales</taxon>
        <taxon>Proteinivoracaceae</taxon>
        <taxon>Proteinivorax</taxon>
    </lineage>
</organism>
<keyword evidence="2" id="KW-0378">Hydrolase</keyword>
<dbReference type="RefSeq" id="WP_350344269.1">
    <property type="nucleotide sequence ID" value="NZ_CP158367.1"/>
</dbReference>
<dbReference type="SUPFAM" id="SSF56601">
    <property type="entry name" value="beta-lactamase/transpeptidase-like"/>
    <property type="match status" value="1"/>
</dbReference>
<dbReference type="InterPro" id="IPR001466">
    <property type="entry name" value="Beta-lactam-related"/>
</dbReference>
<proteinExistence type="predicted"/>
<dbReference type="EMBL" id="CP158367">
    <property type="protein sequence ID" value="XBX75525.1"/>
    <property type="molecule type" value="Genomic_DNA"/>
</dbReference>
<evidence type="ECO:0000313" key="2">
    <source>
        <dbReference type="EMBL" id="XBX75525.1"/>
    </source>
</evidence>
<dbReference type="PANTHER" id="PTHR46825:SF9">
    <property type="entry name" value="BETA-LACTAMASE-RELATED DOMAIN-CONTAINING PROTEIN"/>
    <property type="match status" value="1"/>
</dbReference>
<dbReference type="EC" id="3.1.1.103" evidence="2"/>
<sequence>MDMEKRIDLIFAKWQQGLCPGGQVVVRKDGQTIYNKNYGYASLEHSIPITRQTSFHVASVSKQITVMCVLLLEEDGKLSIDDDVREYVSEYIGFDEPVTLRQMINNVSGIRDQWELLGLSGVRIVDTITQKDALTLIRKQKKLNFEPETNWLYSNSNFTLLAEVVERVSGKTLNEFATERIFKPLGMGNTFFKDNYWELISNKANSYYDTGADGFVCSVLNYGTYGATALNTTADDFALWMDNFKKSTICTDSTIKTMLTPAKLKNGKESNYAGGLFVGEHKGHKYIEHGGADAAYRSAIVRFTEEDVDIIVFSNTQNIMMKDAAFSIANVIFGSGEKPKRKQGNYYKEIEVTDPDGFYFPTECEPIMALKIITKNGKLHLENPYGLSPLIPIAGNQFKVEHLNSELYFGKNSFLKTKEKTIPLTQLKPFTPLDSVQYEGKYQSDELDTFYNIVEKDKILYISHPRNGQQKLYQVEDNKFVISSTFTFIVEFIKNEGKITGLRFSGNRAKKIDFVRHEI</sequence>
<reference evidence="2" key="1">
    <citation type="journal article" date="2013" name="Extremophiles">
        <title>Proteinivorax tanatarense gen. nov., sp. nov., an anaerobic, haloalkaliphilic, proteolytic bacterium isolated from a decaying algal bloom, and proposal of Proteinivoraceae fam. nov.</title>
        <authorList>
            <person name="Kevbrin V."/>
            <person name="Boltyanskaya Y."/>
            <person name="Zhilina T."/>
            <person name="Kolganova T."/>
            <person name="Lavrentjeva E."/>
            <person name="Kuznetsov B."/>
        </authorList>
    </citation>
    <scope>NUCLEOTIDE SEQUENCE</scope>
    <source>
        <strain evidence="2">Z-910T</strain>
    </source>
</reference>
<evidence type="ECO:0000259" key="1">
    <source>
        <dbReference type="Pfam" id="PF00144"/>
    </source>
</evidence>
<protein>
    <submittedName>
        <fullName evidence="2">Serine hydrolase domain-containing protein</fullName>
        <ecNumber evidence="2">3.1.1.103</ecNumber>
    </submittedName>
</protein>